<organism evidence="2 3">
    <name type="scientific">Paenibacillus hunanensis</name>
    <dbReference type="NCBI Taxonomy" id="539262"/>
    <lineage>
        <taxon>Bacteria</taxon>
        <taxon>Bacillati</taxon>
        <taxon>Bacillota</taxon>
        <taxon>Bacilli</taxon>
        <taxon>Bacillales</taxon>
        <taxon>Paenibacillaceae</taxon>
        <taxon>Paenibacillus</taxon>
    </lineage>
</organism>
<evidence type="ECO:0000313" key="2">
    <source>
        <dbReference type="EMBL" id="MDR6246195.1"/>
    </source>
</evidence>
<evidence type="ECO:0000313" key="3">
    <source>
        <dbReference type="Proteomes" id="UP001185028"/>
    </source>
</evidence>
<gene>
    <name evidence="2" type="ORF">JOC58_004115</name>
</gene>
<evidence type="ECO:0000256" key="1">
    <source>
        <dbReference type="SAM" id="MobiDB-lite"/>
    </source>
</evidence>
<evidence type="ECO:0008006" key="4">
    <source>
        <dbReference type="Google" id="ProtNLM"/>
    </source>
</evidence>
<name>A0ABU1J3W1_9BACL</name>
<keyword evidence="3" id="KW-1185">Reference proteome</keyword>
<feature type="region of interest" description="Disordered" evidence="1">
    <location>
        <begin position="1"/>
        <end position="24"/>
    </location>
</feature>
<dbReference type="EMBL" id="JAVDQH010000024">
    <property type="protein sequence ID" value="MDR6246195.1"/>
    <property type="molecule type" value="Genomic_DNA"/>
</dbReference>
<reference evidence="2 3" key="1">
    <citation type="submission" date="2023-07" db="EMBL/GenBank/DDBJ databases">
        <title>Genomic Encyclopedia of Type Strains, Phase IV (KMG-IV): sequencing the most valuable type-strain genomes for metagenomic binning, comparative biology and taxonomic classification.</title>
        <authorList>
            <person name="Goeker M."/>
        </authorList>
    </citation>
    <scope>NUCLEOTIDE SEQUENCE [LARGE SCALE GENOMIC DNA]</scope>
    <source>
        <strain evidence="2 3">DSM 22170</strain>
    </source>
</reference>
<dbReference type="Proteomes" id="UP001185028">
    <property type="component" value="Unassembled WGS sequence"/>
</dbReference>
<proteinExistence type="predicted"/>
<protein>
    <recommendedName>
        <fullName evidence="4">YfhD family protein</fullName>
    </recommendedName>
</protein>
<dbReference type="RefSeq" id="WP_188777994.1">
    <property type="nucleotide sequence ID" value="NZ_BMMB01000013.1"/>
</dbReference>
<sequence length="57" mass="6438">MAKVANRVRSNRSSSEVKAVPTVKTKSGKVLTTKIEADTSFTELRELNQQILRNLRH</sequence>
<accession>A0ABU1J3W1</accession>
<comment type="caution">
    <text evidence="2">The sequence shown here is derived from an EMBL/GenBank/DDBJ whole genome shotgun (WGS) entry which is preliminary data.</text>
</comment>